<dbReference type="PANTHER" id="PTHR30290">
    <property type="entry name" value="PERIPLASMIC BINDING COMPONENT OF ABC TRANSPORTER"/>
    <property type="match status" value="1"/>
</dbReference>
<dbReference type="GO" id="GO:0015833">
    <property type="term" value="P:peptide transport"/>
    <property type="evidence" value="ECO:0007669"/>
    <property type="project" value="TreeGrafter"/>
</dbReference>
<dbReference type="AlphaFoldDB" id="A0A6J7KIM4"/>
<feature type="domain" description="Solute-binding protein family 5" evidence="2">
    <location>
        <begin position="103"/>
        <end position="449"/>
    </location>
</feature>
<evidence type="ECO:0000256" key="1">
    <source>
        <dbReference type="SAM" id="MobiDB-lite"/>
    </source>
</evidence>
<feature type="region of interest" description="Disordered" evidence="1">
    <location>
        <begin position="38"/>
        <end position="57"/>
    </location>
</feature>
<reference evidence="3" key="1">
    <citation type="submission" date="2020-05" db="EMBL/GenBank/DDBJ databases">
        <authorList>
            <person name="Chiriac C."/>
            <person name="Salcher M."/>
            <person name="Ghai R."/>
            <person name="Kavagutti S V."/>
        </authorList>
    </citation>
    <scope>NUCLEOTIDE SEQUENCE</scope>
</reference>
<dbReference type="PIRSF" id="PIRSF002741">
    <property type="entry name" value="MppA"/>
    <property type="match status" value="1"/>
</dbReference>
<dbReference type="CDD" id="cd00995">
    <property type="entry name" value="PBP2_NikA_DppA_OppA_like"/>
    <property type="match status" value="1"/>
</dbReference>
<dbReference type="InterPro" id="IPR039424">
    <property type="entry name" value="SBP_5"/>
</dbReference>
<evidence type="ECO:0000313" key="3">
    <source>
        <dbReference type="EMBL" id="CAB4954309.1"/>
    </source>
</evidence>
<dbReference type="Gene3D" id="3.40.190.10">
    <property type="entry name" value="Periplasmic binding protein-like II"/>
    <property type="match status" value="1"/>
</dbReference>
<gene>
    <name evidence="3" type="ORF">UFOPK3733_02062</name>
</gene>
<dbReference type="Pfam" id="PF00496">
    <property type="entry name" value="SBP_bac_5"/>
    <property type="match status" value="1"/>
</dbReference>
<dbReference type="InterPro" id="IPR030678">
    <property type="entry name" value="Peptide/Ni-bd"/>
</dbReference>
<accession>A0A6J7KIM4</accession>
<sequence length="551" mass="58916">MPIAPRSDRRARRVPFVGLVAILVVVLLGLAACSGNSGSAATTSSTSPTPTVPTKAVDGGTLSIAVPNHPGSWSPVGPAWSTSDLQAARGIYDRLMVRDENDQPVPELLDRITPNATFTAWTLELRKGVTFSDGTPLSATVVAANLNLQRLSPDASTLLAPVIFVTAPSEFTVVVATAEPWSTFPEVLTTKVGAIATVSTLTGEAATPIGTGPFVFGGYSFDGSLWLNRNPTYWKKGLPHLDSVRLIVMPDANDRVNAVLDGSVDMVAVDQPRQLTRLEEATKSNDSTVLHEDRNAEKPKVSVAFNTGRPPFDRITARRAFAMATDRTAILTQAFDGQGIISRGIISDTSPWFSDHSAPARDLEGAKKQVAEYVVETGQSVSAQMLVPPDVTLTRVATMLRVQLAEAGIDLTLIPVDPSMMVEATTSGQYQSALGLGFTAAHPDAYAPLFAGSPAEQPAVSPNITRYVNTIVTKAFTDARTTRDVTRQVDDYRIIQEQLFVDVPMVFIVQTRQVIATSRSVRDLTKWSSGSGATGLGQDEATISLAQIWKS</sequence>
<organism evidence="3">
    <name type="scientific">freshwater metagenome</name>
    <dbReference type="NCBI Taxonomy" id="449393"/>
    <lineage>
        <taxon>unclassified sequences</taxon>
        <taxon>metagenomes</taxon>
        <taxon>ecological metagenomes</taxon>
    </lineage>
</organism>
<dbReference type="SUPFAM" id="SSF53850">
    <property type="entry name" value="Periplasmic binding protein-like II"/>
    <property type="match status" value="1"/>
</dbReference>
<name>A0A6J7KIM4_9ZZZZ</name>
<dbReference type="Gene3D" id="3.10.105.10">
    <property type="entry name" value="Dipeptide-binding Protein, Domain 3"/>
    <property type="match status" value="1"/>
</dbReference>
<dbReference type="PROSITE" id="PS51257">
    <property type="entry name" value="PROKAR_LIPOPROTEIN"/>
    <property type="match status" value="1"/>
</dbReference>
<protein>
    <submittedName>
        <fullName evidence="3">Unannotated protein</fullName>
    </submittedName>
</protein>
<dbReference type="EMBL" id="CAFBNC010000151">
    <property type="protein sequence ID" value="CAB4954309.1"/>
    <property type="molecule type" value="Genomic_DNA"/>
</dbReference>
<feature type="compositionally biased region" description="Low complexity" evidence="1">
    <location>
        <begin position="38"/>
        <end position="54"/>
    </location>
</feature>
<proteinExistence type="predicted"/>
<dbReference type="GO" id="GO:0042597">
    <property type="term" value="C:periplasmic space"/>
    <property type="evidence" value="ECO:0007669"/>
    <property type="project" value="UniProtKB-ARBA"/>
</dbReference>
<dbReference type="GO" id="GO:1904680">
    <property type="term" value="F:peptide transmembrane transporter activity"/>
    <property type="evidence" value="ECO:0007669"/>
    <property type="project" value="TreeGrafter"/>
</dbReference>
<evidence type="ECO:0000259" key="2">
    <source>
        <dbReference type="Pfam" id="PF00496"/>
    </source>
</evidence>
<dbReference type="GO" id="GO:0043190">
    <property type="term" value="C:ATP-binding cassette (ABC) transporter complex"/>
    <property type="evidence" value="ECO:0007669"/>
    <property type="project" value="InterPro"/>
</dbReference>
<dbReference type="InterPro" id="IPR000914">
    <property type="entry name" value="SBP_5_dom"/>
</dbReference>